<evidence type="ECO:0000259" key="1">
    <source>
        <dbReference type="Pfam" id="PF00534"/>
    </source>
</evidence>
<evidence type="ECO:0000259" key="2">
    <source>
        <dbReference type="Pfam" id="PF13439"/>
    </source>
</evidence>
<dbReference type="RefSeq" id="WP_229641599.1">
    <property type="nucleotide sequence ID" value="NZ_JADWDC010000045.1"/>
</dbReference>
<dbReference type="Proteomes" id="UP000729733">
    <property type="component" value="Unassembled WGS sequence"/>
</dbReference>
<evidence type="ECO:0000313" key="4">
    <source>
        <dbReference type="Proteomes" id="UP000729733"/>
    </source>
</evidence>
<comment type="caution">
    <text evidence="3">The sequence shown here is derived from an EMBL/GenBank/DDBJ whole genome shotgun (WGS) entry which is preliminary data.</text>
</comment>
<dbReference type="AlphaFoldDB" id="A0A964BRS1"/>
<proteinExistence type="predicted"/>
<evidence type="ECO:0000313" key="3">
    <source>
        <dbReference type="EMBL" id="MCC0178503.1"/>
    </source>
</evidence>
<protein>
    <submittedName>
        <fullName evidence="3">Glycosyltransferase family 4 protein</fullName>
    </submittedName>
</protein>
<dbReference type="Gene3D" id="3.40.50.2000">
    <property type="entry name" value="Glycogen Phosphorylase B"/>
    <property type="match status" value="2"/>
</dbReference>
<dbReference type="GO" id="GO:0016757">
    <property type="term" value="F:glycosyltransferase activity"/>
    <property type="evidence" value="ECO:0007669"/>
    <property type="project" value="InterPro"/>
</dbReference>
<reference evidence="3" key="1">
    <citation type="journal article" date="2021" name="Antonie Van Leeuwenhoek">
        <title>Draft genome and description of Waterburya agarophytonicola gen. nov. sp. nov. (Pleurocapsales, Cyanobacteria): a seaweed symbiont.</title>
        <authorList>
            <person name="Bonthond G."/>
            <person name="Shalygin S."/>
            <person name="Bayer T."/>
            <person name="Weinberger F."/>
        </authorList>
    </citation>
    <scope>NUCLEOTIDE SEQUENCE</scope>
    <source>
        <strain evidence="3">KI4</strain>
    </source>
</reference>
<accession>A0A964BRS1</accession>
<dbReference type="PANTHER" id="PTHR12526">
    <property type="entry name" value="GLYCOSYLTRANSFERASE"/>
    <property type="match status" value="1"/>
</dbReference>
<keyword evidence="4" id="KW-1185">Reference proteome</keyword>
<dbReference type="SUPFAM" id="SSF53756">
    <property type="entry name" value="UDP-Glycosyltransferase/glycogen phosphorylase"/>
    <property type="match status" value="1"/>
</dbReference>
<dbReference type="InterPro" id="IPR028098">
    <property type="entry name" value="Glyco_trans_4-like_N"/>
</dbReference>
<dbReference type="InterPro" id="IPR001296">
    <property type="entry name" value="Glyco_trans_1"/>
</dbReference>
<feature type="domain" description="Glycosyltransferase subfamily 4-like N-terminal" evidence="2">
    <location>
        <begin position="17"/>
        <end position="158"/>
    </location>
</feature>
<dbReference type="EMBL" id="JADWDC010000045">
    <property type="protein sequence ID" value="MCC0178503.1"/>
    <property type="molecule type" value="Genomic_DNA"/>
</dbReference>
<feature type="domain" description="Glycosyl transferase family 1" evidence="1">
    <location>
        <begin position="181"/>
        <end position="313"/>
    </location>
</feature>
<dbReference type="Pfam" id="PF00534">
    <property type="entry name" value="Glycos_transf_1"/>
    <property type="match status" value="1"/>
</dbReference>
<sequence>MDKIPFIHILYSGQLYGTERMTLNIAKGLSHEHLSTILTPDGLILAEAANRSIVTKSFEGNWDLVSRIKFYLVRHQKLVFATTSVSQSILIMLCNLFYRRQVVHLHMVHGGAEEYLSYGRKSLFNNLPVKLIAVSNYVRERLESHGVNPKKIQVIENFLLASEIEKIPKRQPFGKEGIHGVIVVSRLDPIKKVDLLFDTLDSFPELSDLRFHIFGFGKDMEKLKTKAAANYPQVILKGFSKDVFKAMANSDLLLHLCPVEPFGLAILEAIAIGLPVLIPNQGGTKTLVEDNISGFHFNANDAQDLGLSLLKLQQTSPAILNSVVKNAQVRLINRYLETQGINSYRRLIKFD</sequence>
<dbReference type="Pfam" id="PF13439">
    <property type="entry name" value="Glyco_transf_4"/>
    <property type="match status" value="1"/>
</dbReference>
<gene>
    <name evidence="3" type="ORF">I4641_16120</name>
</gene>
<dbReference type="CDD" id="cd03801">
    <property type="entry name" value="GT4_PimA-like"/>
    <property type="match status" value="1"/>
</dbReference>
<name>A0A964BRS1_9CYAN</name>
<organism evidence="3 4">
    <name type="scientific">Waterburya agarophytonicola KI4</name>
    <dbReference type="NCBI Taxonomy" id="2874699"/>
    <lineage>
        <taxon>Bacteria</taxon>
        <taxon>Bacillati</taxon>
        <taxon>Cyanobacteriota</taxon>
        <taxon>Cyanophyceae</taxon>
        <taxon>Pleurocapsales</taxon>
        <taxon>Hyellaceae</taxon>
        <taxon>Waterburya</taxon>
        <taxon>Waterburya agarophytonicola</taxon>
    </lineage>
</organism>